<name>A0A9J6EUP3_RHIMP</name>
<evidence type="ECO:0000256" key="6">
    <source>
        <dbReference type="ARBA" id="ARBA00022475"/>
    </source>
</evidence>
<feature type="domain" description="KIND" evidence="15">
    <location>
        <begin position="1"/>
        <end position="30"/>
    </location>
</feature>
<protein>
    <recommendedName>
        <fullName evidence="15">KIND domain-containing protein</fullName>
    </recommendedName>
</protein>
<dbReference type="Proteomes" id="UP000821866">
    <property type="component" value="Chromosome 10"/>
</dbReference>
<comment type="similarity">
    <text evidence="4">Belongs to the spire family.</text>
</comment>
<keyword evidence="8" id="KW-0677">Repeat</keyword>
<comment type="subcellular location">
    <subcellularLocation>
        <location evidence="3">Cell membrane</location>
        <topology evidence="3">Peripheral membrane protein</topology>
        <orientation evidence="3">Cytoplasmic side</orientation>
    </subcellularLocation>
    <subcellularLocation>
        <location evidence="2">Cytoplasm</location>
        <location evidence="2">Cytoskeleton</location>
    </subcellularLocation>
    <subcellularLocation>
        <location evidence="1">Cytoplasmic vesicle membrane</location>
        <topology evidence="1">Peripheral membrane protein</topology>
        <orientation evidence="1">Cytoplasmic side</orientation>
    </subcellularLocation>
</comment>
<dbReference type="GO" id="GO:0015031">
    <property type="term" value="P:protein transport"/>
    <property type="evidence" value="ECO:0007669"/>
    <property type="project" value="UniProtKB-KW"/>
</dbReference>
<dbReference type="GO" id="GO:0045010">
    <property type="term" value="P:actin nucleation"/>
    <property type="evidence" value="ECO:0007669"/>
    <property type="project" value="InterPro"/>
</dbReference>
<dbReference type="InterPro" id="IPR011019">
    <property type="entry name" value="KIND_dom"/>
</dbReference>
<keyword evidence="11" id="KW-0009">Actin-binding</keyword>
<evidence type="ECO:0000256" key="2">
    <source>
        <dbReference type="ARBA" id="ARBA00004245"/>
    </source>
</evidence>
<feature type="region of interest" description="Disordered" evidence="14">
    <location>
        <begin position="382"/>
        <end position="414"/>
    </location>
</feature>
<evidence type="ECO:0000256" key="7">
    <source>
        <dbReference type="ARBA" id="ARBA00022490"/>
    </source>
</evidence>
<keyword evidence="6" id="KW-1003">Cell membrane</keyword>
<dbReference type="Gene3D" id="1.10.510.10">
    <property type="entry name" value="Transferase(Phosphotransferase) domain 1"/>
    <property type="match status" value="1"/>
</dbReference>
<dbReference type="GO" id="GO:0005886">
    <property type="term" value="C:plasma membrane"/>
    <property type="evidence" value="ECO:0007669"/>
    <property type="project" value="UniProtKB-SubCell"/>
</dbReference>
<keyword evidence="7" id="KW-0963">Cytoplasm</keyword>
<evidence type="ECO:0000256" key="5">
    <source>
        <dbReference type="ARBA" id="ARBA00022448"/>
    </source>
</evidence>
<dbReference type="InterPro" id="IPR029901">
    <property type="entry name" value="Spire"/>
</dbReference>
<evidence type="ECO:0000256" key="10">
    <source>
        <dbReference type="ARBA" id="ARBA00023136"/>
    </source>
</evidence>
<feature type="region of interest" description="Disordered" evidence="14">
    <location>
        <begin position="150"/>
        <end position="169"/>
    </location>
</feature>
<keyword evidence="17" id="KW-1185">Reference proteome</keyword>
<proteinExistence type="inferred from homology"/>
<dbReference type="PANTHER" id="PTHR21345">
    <property type="entry name" value="SPIRE"/>
    <property type="match status" value="1"/>
</dbReference>
<dbReference type="GO" id="GO:0030041">
    <property type="term" value="P:actin filament polymerization"/>
    <property type="evidence" value="ECO:0007669"/>
    <property type="project" value="TreeGrafter"/>
</dbReference>
<dbReference type="GO" id="GO:0008017">
    <property type="term" value="F:microtubule binding"/>
    <property type="evidence" value="ECO:0007669"/>
    <property type="project" value="TreeGrafter"/>
</dbReference>
<dbReference type="GO" id="GO:0005856">
    <property type="term" value="C:cytoskeleton"/>
    <property type="evidence" value="ECO:0007669"/>
    <property type="project" value="UniProtKB-SubCell"/>
</dbReference>
<evidence type="ECO:0000313" key="16">
    <source>
        <dbReference type="EMBL" id="KAH8037941.1"/>
    </source>
</evidence>
<evidence type="ECO:0000256" key="14">
    <source>
        <dbReference type="SAM" id="MobiDB-lite"/>
    </source>
</evidence>
<evidence type="ECO:0000256" key="13">
    <source>
        <dbReference type="ARBA" id="ARBA00023329"/>
    </source>
</evidence>
<evidence type="ECO:0000259" key="15">
    <source>
        <dbReference type="PROSITE" id="PS51377"/>
    </source>
</evidence>
<feature type="region of interest" description="Disordered" evidence="14">
    <location>
        <begin position="431"/>
        <end position="492"/>
    </location>
</feature>
<keyword evidence="12" id="KW-0206">Cytoskeleton</keyword>
<dbReference type="GO" id="GO:0005938">
    <property type="term" value="C:cell cortex"/>
    <property type="evidence" value="ECO:0007669"/>
    <property type="project" value="TreeGrafter"/>
</dbReference>
<comment type="caution">
    <text evidence="16">The sequence shown here is derived from an EMBL/GenBank/DDBJ whole genome shotgun (WGS) entry which is preliminary data.</text>
</comment>
<reference evidence="16" key="2">
    <citation type="submission" date="2021-09" db="EMBL/GenBank/DDBJ databases">
        <authorList>
            <person name="Jia N."/>
            <person name="Wang J."/>
            <person name="Shi W."/>
            <person name="Du L."/>
            <person name="Sun Y."/>
            <person name="Zhan W."/>
            <person name="Jiang J."/>
            <person name="Wang Q."/>
            <person name="Zhang B."/>
            <person name="Ji P."/>
            <person name="Sakyi L.B."/>
            <person name="Cui X."/>
            <person name="Yuan T."/>
            <person name="Jiang B."/>
            <person name="Yang W."/>
            <person name="Lam T.T.-Y."/>
            <person name="Chang Q."/>
            <person name="Ding S."/>
            <person name="Wang X."/>
            <person name="Zhu J."/>
            <person name="Ruan X."/>
            <person name="Zhao L."/>
            <person name="Wei J."/>
            <person name="Que T."/>
            <person name="Du C."/>
            <person name="Cheng J."/>
            <person name="Dai P."/>
            <person name="Han X."/>
            <person name="Huang E."/>
            <person name="Gao Y."/>
            <person name="Liu J."/>
            <person name="Shao H."/>
            <person name="Ye R."/>
            <person name="Li L."/>
            <person name="Wei W."/>
            <person name="Wang X."/>
            <person name="Wang C."/>
            <person name="Huo Q."/>
            <person name="Li W."/>
            <person name="Guo W."/>
            <person name="Chen H."/>
            <person name="Chen S."/>
            <person name="Zhou L."/>
            <person name="Zhou L."/>
            <person name="Ni X."/>
            <person name="Tian J."/>
            <person name="Zhou Y."/>
            <person name="Sheng Y."/>
            <person name="Liu T."/>
            <person name="Pan Y."/>
            <person name="Xia L."/>
            <person name="Li J."/>
            <person name="Zhao F."/>
            <person name="Cao W."/>
        </authorList>
    </citation>
    <scope>NUCLEOTIDE SEQUENCE</scope>
    <source>
        <strain evidence="16">Rmic-2018</strain>
        <tissue evidence="16">Larvae</tissue>
    </source>
</reference>
<keyword evidence="10" id="KW-0472">Membrane</keyword>
<evidence type="ECO:0000313" key="17">
    <source>
        <dbReference type="Proteomes" id="UP000821866"/>
    </source>
</evidence>
<evidence type="ECO:0000256" key="9">
    <source>
        <dbReference type="ARBA" id="ARBA00022927"/>
    </source>
</evidence>
<gene>
    <name evidence="16" type="ORF">HPB51_019293</name>
</gene>
<evidence type="ECO:0000256" key="3">
    <source>
        <dbReference type="ARBA" id="ARBA00004413"/>
    </source>
</evidence>
<dbReference type="GO" id="GO:0030659">
    <property type="term" value="C:cytoplasmic vesicle membrane"/>
    <property type="evidence" value="ECO:0007669"/>
    <property type="project" value="UniProtKB-SubCell"/>
</dbReference>
<dbReference type="GO" id="GO:0048193">
    <property type="term" value="P:Golgi vesicle transport"/>
    <property type="evidence" value="ECO:0007669"/>
    <property type="project" value="TreeGrafter"/>
</dbReference>
<evidence type="ECO:0000256" key="12">
    <source>
        <dbReference type="ARBA" id="ARBA00023212"/>
    </source>
</evidence>
<dbReference type="PROSITE" id="PS51377">
    <property type="entry name" value="KIND"/>
    <property type="match status" value="1"/>
</dbReference>
<sequence length="492" mass="55473">MCASHLQIPAQADLHYKAVRRALVAEAVELSTFLQKISSGTKEFIKCHRNDPGTSDLDGLQFQDWTMLWMQVIQELRQGVKLKKVDIETHLHPVEFELTPYEMLLDDIRSQRYKLNKVMASRRKVKPAPRRETPVHDRLMADIRQPQRLRPVRKRGSAGTSGRRSARASVFSKFKHPKRAFLAVARRLSRVMGTPRPIRAVVSAMSGMGRFGGFWEHCRNVSRARYRPIPLLTVRPIFQRWSDQRPLAQWRKFVPPWPRGLFQARASSSAVRAWWRPGSEAETSLDQHPGPNAGACGGISDVVDGLPSSPPPLAPQREQLKRGAAVVRRCGKRPVHPWSLEDDTSQLSLDMKELGAESDEDVGLGLDLDDEEEFLKCIEDDCAGEPQDHGFDSQPQKPLETPRTKLVESNKTQQPRRQLIIADIALHLSSSFDEDDTDDGPIALAPEQSHSLPVQLRQAPPRPTKLQWQHKHGSGDISDVPNSQCLVNSPLQ</sequence>
<dbReference type="EMBL" id="JABSTU010000002">
    <property type="protein sequence ID" value="KAH8037941.1"/>
    <property type="molecule type" value="Genomic_DNA"/>
</dbReference>
<accession>A0A9J6EUP3</accession>
<keyword evidence="13" id="KW-0968">Cytoplasmic vesicle</keyword>
<dbReference type="GO" id="GO:0051295">
    <property type="term" value="P:establishment of meiotic spindle localization"/>
    <property type="evidence" value="ECO:0007669"/>
    <property type="project" value="TreeGrafter"/>
</dbReference>
<dbReference type="GO" id="GO:0003779">
    <property type="term" value="F:actin binding"/>
    <property type="evidence" value="ECO:0007669"/>
    <property type="project" value="UniProtKB-KW"/>
</dbReference>
<feature type="compositionally biased region" description="Polar residues" evidence="14">
    <location>
        <begin position="480"/>
        <end position="492"/>
    </location>
</feature>
<evidence type="ECO:0000256" key="8">
    <source>
        <dbReference type="ARBA" id="ARBA00022737"/>
    </source>
</evidence>
<dbReference type="GO" id="GO:0036089">
    <property type="term" value="P:cleavage furrow formation"/>
    <property type="evidence" value="ECO:0007669"/>
    <property type="project" value="TreeGrafter"/>
</dbReference>
<dbReference type="GO" id="GO:0051639">
    <property type="term" value="P:actin filament network formation"/>
    <property type="evidence" value="ECO:0007669"/>
    <property type="project" value="TreeGrafter"/>
</dbReference>
<keyword evidence="5" id="KW-0813">Transport</keyword>
<dbReference type="GO" id="GO:0040038">
    <property type="term" value="P:polar body extrusion after meiotic divisions"/>
    <property type="evidence" value="ECO:0007669"/>
    <property type="project" value="TreeGrafter"/>
</dbReference>
<dbReference type="AlphaFoldDB" id="A0A9J6EUP3"/>
<evidence type="ECO:0000256" key="4">
    <source>
        <dbReference type="ARBA" id="ARBA00010956"/>
    </source>
</evidence>
<dbReference type="VEuPathDB" id="VectorBase:LOC119176463"/>
<evidence type="ECO:0000256" key="1">
    <source>
        <dbReference type="ARBA" id="ARBA00004180"/>
    </source>
</evidence>
<reference evidence="16" key="1">
    <citation type="journal article" date="2020" name="Cell">
        <title>Large-Scale Comparative Analyses of Tick Genomes Elucidate Their Genetic Diversity and Vector Capacities.</title>
        <authorList>
            <consortium name="Tick Genome and Microbiome Consortium (TIGMIC)"/>
            <person name="Jia N."/>
            <person name="Wang J."/>
            <person name="Shi W."/>
            <person name="Du L."/>
            <person name="Sun Y."/>
            <person name="Zhan W."/>
            <person name="Jiang J.F."/>
            <person name="Wang Q."/>
            <person name="Zhang B."/>
            <person name="Ji P."/>
            <person name="Bell-Sakyi L."/>
            <person name="Cui X.M."/>
            <person name="Yuan T.T."/>
            <person name="Jiang B.G."/>
            <person name="Yang W.F."/>
            <person name="Lam T.T."/>
            <person name="Chang Q.C."/>
            <person name="Ding S.J."/>
            <person name="Wang X.J."/>
            <person name="Zhu J.G."/>
            <person name="Ruan X.D."/>
            <person name="Zhao L."/>
            <person name="Wei J.T."/>
            <person name="Ye R.Z."/>
            <person name="Que T.C."/>
            <person name="Du C.H."/>
            <person name="Zhou Y.H."/>
            <person name="Cheng J.X."/>
            <person name="Dai P.F."/>
            <person name="Guo W.B."/>
            <person name="Han X.H."/>
            <person name="Huang E.J."/>
            <person name="Li L.F."/>
            <person name="Wei W."/>
            <person name="Gao Y.C."/>
            <person name="Liu J.Z."/>
            <person name="Shao H.Z."/>
            <person name="Wang X."/>
            <person name="Wang C.C."/>
            <person name="Yang T.C."/>
            <person name="Huo Q.B."/>
            <person name="Li W."/>
            <person name="Chen H.Y."/>
            <person name="Chen S.E."/>
            <person name="Zhou L.G."/>
            <person name="Ni X.B."/>
            <person name="Tian J.H."/>
            <person name="Sheng Y."/>
            <person name="Liu T."/>
            <person name="Pan Y.S."/>
            <person name="Xia L.Y."/>
            <person name="Li J."/>
            <person name="Zhao F."/>
            <person name="Cao W.C."/>
        </authorList>
    </citation>
    <scope>NUCLEOTIDE SEQUENCE</scope>
    <source>
        <strain evidence="16">Rmic-2018</strain>
    </source>
</reference>
<dbReference type="PANTHER" id="PTHR21345:SF3">
    <property type="entry name" value="PROTEIN SPIRE"/>
    <property type="match status" value="1"/>
</dbReference>
<organism evidence="16 17">
    <name type="scientific">Rhipicephalus microplus</name>
    <name type="common">Cattle tick</name>
    <name type="synonym">Boophilus microplus</name>
    <dbReference type="NCBI Taxonomy" id="6941"/>
    <lineage>
        <taxon>Eukaryota</taxon>
        <taxon>Metazoa</taxon>
        <taxon>Ecdysozoa</taxon>
        <taxon>Arthropoda</taxon>
        <taxon>Chelicerata</taxon>
        <taxon>Arachnida</taxon>
        <taxon>Acari</taxon>
        <taxon>Parasitiformes</taxon>
        <taxon>Ixodida</taxon>
        <taxon>Ixodoidea</taxon>
        <taxon>Ixodidae</taxon>
        <taxon>Rhipicephalinae</taxon>
        <taxon>Rhipicephalus</taxon>
        <taxon>Boophilus</taxon>
    </lineage>
</organism>
<dbReference type="Pfam" id="PF16474">
    <property type="entry name" value="KIND"/>
    <property type="match status" value="1"/>
</dbReference>
<evidence type="ECO:0000256" key="11">
    <source>
        <dbReference type="ARBA" id="ARBA00023203"/>
    </source>
</evidence>
<keyword evidence="9" id="KW-0653">Protein transport</keyword>